<dbReference type="Proteomes" id="UP000242381">
    <property type="component" value="Unassembled WGS sequence"/>
</dbReference>
<evidence type="ECO:0000313" key="1">
    <source>
        <dbReference type="EMBL" id="ORE20460.1"/>
    </source>
</evidence>
<name>A0A1X0S820_RHIZD</name>
<gene>
    <name evidence="1" type="ORF">BCV71DRAFT_84270</name>
</gene>
<organism evidence="1 2">
    <name type="scientific">Rhizopus microsporus</name>
    <dbReference type="NCBI Taxonomy" id="58291"/>
    <lineage>
        <taxon>Eukaryota</taxon>
        <taxon>Fungi</taxon>
        <taxon>Fungi incertae sedis</taxon>
        <taxon>Mucoromycota</taxon>
        <taxon>Mucoromycotina</taxon>
        <taxon>Mucoromycetes</taxon>
        <taxon>Mucorales</taxon>
        <taxon>Mucorineae</taxon>
        <taxon>Rhizopodaceae</taxon>
        <taxon>Rhizopus</taxon>
    </lineage>
</organism>
<proteinExistence type="predicted"/>
<accession>A0A1X0S820</accession>
<evidence type="ECO:0000313" key="2">
    <source>
        <dbReference type="Proteomes" id="UP000242381"/>
    </source>
</evidence>
<protein>
    <submittedName>
        <fullName evidence="1">Uncharacterized protein</fullName>
    </submittedName>
</protein>
<dbReference type="EMBL" id="KV921294">
    <property type="protein sequence ID" value="ORE20460.1"/>
    <property type="molecule type" value="Genomic_DNA"/>
</dbReference>
<sequence>MINNDRTYSYTTSTASLLFPLSLPEDALLTCPTATDTRPVFHNGMFSLKHCYKDNTCKNFFASRKFQSFKQKKRQVHLLAYLSNVANVLDRNGMKRSWIIICISLHFIYHSLLKELWSKLKSDIKRHELKADDIDRMISSIKKCKGIFCSSFK</sequence>
<dbReference type="AlphaFoldDB" id="A0A1X0S820"/>
<reference evidence="1 2" key="1">
    <citation type="journal article" date="2016" name="Proc. Natl. Acad. Sci. U.S.A.">
        <title>Lipid metabolic changes in an early divergent fungus govern the establishment of a mutualistic symbiosis with endobacteria.</title>
        <authorList>
            <person name="Lastovetsky O.A."/>
            <person name="Gaspar M.L."/>
            <person name="Mondo S.J."/>
            <person name="LaButti K.M."/>
            <person name="Sandor L."/>
            <person name="Grigoriev I.V."/>
            <person name="Henry S.A."/>
            <person name="Pawlowska T.E."/>
        </authorList>
    </citation>
    <scope>NUCLEOTIDE SEQUENCE [LARGE SCALE GENOMIC DNA]</scope>
    <source>
        <strain evidence="1 2">ATCC 11559</strain>
    </source>
</reference>